<evidence type="ECO:0000313" key="1">
    <source>
        <dbReference type="EMBL" id="KAJ9103893.1"/>
    </source>
</evidence>
<protein>
    <submittedName>
        <fullName evidence="1">Uncharacterized protein</fullName>
    </submittedName>
</protein>
<evidence type="ECO:0000313" key="2">
    <source>
        <dbReference type="Proteomes" id="UP001227268"/>
    </source>
</evidence>
<dbReference type="EMBL" id="JASBWT010000006">
    <property type="protein sequence ID" value="KAJ9103893.1"/>
    <property type="molecule type" value="Genomic_DNA"/>
</dbReference>
<proteinExistence type="predicted"/>
<comment type="caution">
    <text evidence="1">The sequence shown here is derived from an EMBL/GenBank/DDBJ whole genome shotgun (WGS) entry which is preliminary data.</text>
</comment>
<organism evidence="1 2">
    <name type="scientific">Naganishia friedmannii</name>
    <dbReference type="NCBI Taxonomy" id="89922"/>
    <lineage>
        <taxon>Eukaryota</taxon>
        <taxon>Fungi</taxon>
        <taxon>Dikarya</taxon>
        <taxon>Basidiomycota</taxon>
        <taxon>Agaricomycotina</taxon>
        <taxon>Tremellomycetes</taxon>
        <taxon>Filobasidiales</taxon>
        <taxon>Filobasidiaceae</taxon>
        <taxon>Naganishia</taxon>
    </lineage>
</organism>
<sequence>MSAKVSTSTVESQQQNWRILAAADVAKHNTPESFWVSFRGGVYDVTPFLADHPGGDDILLPFAGKDMGDAMADETEHVHSQSAYEMLHDYKIGELGGAEKTVSEDWVADVNFHPENTDTLSDFTRNRFLDLGKPLLLQVWRANFSKEFYLDQVHQPRHVKDSARLFGPDILEMFTRTSWYVVPMVWGPITMFLATLSIMQFSDSSITSKHLLKAVSEPTTIVNTLSSTSFAKFVPCFLLGNLIWTLLEYGLHRFLFHIDDVLPDANWALVLHFLLHGIHHYLPMDRLRLVMPPLLFFVLSYPFTQLGHLLFPKAIANGIIAGAFTFYILYDCMHYALHHTKLPQYMAEMKKYHLAHHYKNFELGFGVTSKVWDYVFGTVLPVTSK</sequence>
<gene>
    <name evidence="1" type="ORF">QFC21_002356</name>
</gene>
<reference evidence="1" key="1">
    <citation type="submission" date="2023-04" db="EMBL/GenBank/DDBJ databases">
        <title>Draft Genome sequencing of Naganishia species isolated from polar environments using Oxford Nanopore Technology.</title>
        <authorList>
            <person name="Leo P."/>
            <person name="Venkateswaran K."/>
        </authorList>
    </citation>
    <scope>NUCLEOTIDE SEQUENCE</scope>
    <source>
        <strain evidence="1">MNA-CCFEE 5423</strain>
    </source>
</reference>
<accession>A0ACC2VXM5</accession>
<dbReference type="Proteomes" id="UP001227268">
    <property type="component" value="Unassembled WGS sequence"/>
</dbReference>
<name>A0ACC2VXM5_9TREE</name>
<keyword evidence="2" id="KW-1185">Reference proteome</keyword>